<keyword evidence="3" id="KW-1185">Reference proteome</keyword>
<protein>
    <submittedName>
        <fullName evidence="2">CocE/NonD family hydrolase</fullName>
    </submittedName>
</protein>
<accession>A0A931IER3</accession>
<evidence type="ECO:0000313" key="3">
    <source>
        <dbReference type="Proteomes" id="UP000655751"/>
    </source>
</evidence>
<dbReference type="AlphaFoldDB" id="A0A931IER3"/>
<dbReference type="GO" id="GO:0008239">
    <property type="term" value="F:dipeptidyl-peptidase activity"/>
    <property type="evidence" value="ECO:0007669"/>
    <property type="project" value="InterPro"/>
</dbReference>
<sequence>MKKLVVGDTYHANPGAGQGVPGAPPRLDVLQRVWFDYWLKGIDNGIDEFGPVVLHEQGGGWVTLPAFPQPGVTHRRVYLSDAASASTDDSVHDGSLGAGPPTAAGELTIAPGLTTVCSRDAAQGSAGLLSVLDICAKDSRIAERNALTFTSAPVGAATTVSGPINVHLLTKYDATDGYWSVTINDVAPDGRSTVLSTGQLTASLRAIDEAASTRSPNGDLTAPYIPISVANHRPVVPGEPVALDIAVIPTQAVLQPGHRLRLDVFASNAPKAVAFRPMLDASELRPQHLLIDPAAPSFVNLPTDRPL</sequence>
<proteinExistence type="predicted"/>
<name>A0A931IER3_9NOCA</name>
<dbReference type="SUPFAM" id="SSF49785">
    <property type="entry name" value="Galactose-binding domain-like"/>
    <property type="match status" value="1"/>
</dbReference>
<gene>
    <name evidence="2" type="ORF">IT779_28110</name>
</gene>
<dbReference type="Proteomes" id="UP000655751">
    <property type="component" value="Unassembled WGS sequence"/>
</dbReference>
<reference evidence="2" key="1">
    <citation type="submission" date="2020-11" db="EMBL/GenBank/DDBJ databases">
        <title>Nocardia NEAU-351.nov., a novel actinomycete isolated from the cow dung.</title>
        <authorList>
            <person name="Zhang X."/>
        </authorList>
    </citation>
    <scope>NUCLEOTIDE SEQUENCE</scope>
    <source>
        <strain evidence="2">NEAU-351</strain>
    </source>
</reference>
<dbReference type="InterPro" id="IPR005674">
    <property type="entry name" value="CocE/Ser_esterase"/>
</dbReference>
<dbReference type="InterPro" id="IPR008979">
    <property type="entry name" value="Galactose-bd-like_sf"/>
</dbReference>
<evidence type="ECO:0000313" key="2">
    <source>
        <dbReference type="EMBL" id="MBH0780144.1"/>
    </source>
</evidence>
<evidence type="ECO:0000259" key="1">
    <source>
        <dbReference type="SMART" id="SM00939"/>
    </source>
</evidence>
<comment type="caution">
    <text evidence="2">The sequence shown here is derived from an EMBL/GenBank/DDBJ whole genome shotgun (WGS) entry which is preliminary data.</text>
</comment>
<dbReference type="InterPro" id="IPR013736">
    <property type="entry name" value="Xaa-Pro_dipept_C"/>
</dbReference>
<feature type="domain" description="Xaa-Pro dipeptidyl-peptidase C-terminal" evidence="1">
    <location>
        <begin position="32"/>
        <end position="300"/>
    </location>
</feature>
<dbReference type="SMART" id="SM00939">
    <property type="entry name" value="PepX_C"/>
    <property type="match status" value="1"/>
</dbReference>
<keyword evidence="2" id="KW-0378">Hydrolase</keyword>
<dbReference type="NCBIfam" id="TIGR00976">
    <property type="entry name" value="CocE_NonD"/>
    <property type="match status" value="1"/>
</dbReference>
<organism evidence="2 3">
    <name type="scientific">Nocardia bovistercoris</name>
    <dbReference type="NCBI Taxonomy" id="2785916"/>
    <lineage>
        <taxon>Bacteria</taxon>
        <taxon>Bacillati</taxon>
        <taxon>Actinomycetota</taxon>
        <taxon>Actinomycetes</taxon>
        <taxon>Mycobacteriales</taxon>
        <taxon>Nocardiaceae</taxon>
        <taxon>Nocardia</taxon>
    </lineage>
</organism>
<dbReference type="Gene3D" id="2.60.120.260">
    <property type="entry name" value="Galactose-binding domain-like"/>
    <property type="match status" value="1"/>
</dbReference>
<dbReference type="Pfam" id="PF08530">
    <property type="entry name" value="PepX_C"/>
    <property type="match status" value="1"/>
</dbReference>
<dbReference type="EMBL" id="JADMLG010000013">
    <property type="protein sequence ID" value="MBH0780144.1"/>
    <property type="molecule type" value="Genomic_DNA"/>
</dbReference>